<evidence type="ECO:0000313" key="1">
    <source>
        <dbReference type="EMBL" id="AWW29980.1"/>
    </source>
</evidence>
<dbReference type="KEGG" id="est:DN752_07495"/>
<organism evidence="1 2">
    <name type="scientific">Echinicola strongylocentroti</name>
    <dbReference type="NCBI Taxonomy" id="1795355"/>
    <lineage>
        <taxon>Bacteria</taxon>
        <taxon>Pseudomonadati</taxon>
        <taxon>Bacteroidota</taxon>
        <taxon>Cytophagia</taxon>
        <taxon>Cytophagales</taxon>
        <taxon>Cyclobacteriaceae</taxon>
        <taxon>Echinicola</taxon>
    </lineage>
</organism>
<keyword evidence="2" id="KW-1185">Reference proteome</keyword>
<dbReference type="AlphaFoldDB" id="A0A2Z4IH35"/>
<evidence type="ECO:0000313" key="2">
    <source>
        <dbReference type="Proteomes" id="UP000248688"/>
    </source>
</evidence>
<sequence length="82" mass="9005">MAQMIMICADFFLKLEKPICITKGKGVTSIATGNIKKNLIVFDTIIFLALYSNNQLGEVILRKCIPGDIVLDPRKGMLHPAG</sequence>
<dbReference type="EMBL" id="CP030041">
    <property type="protein sequence ID" value="AWW29980.1"/>
    <property type="molecule type" value="Genomic_DNA"/>
</dbReference>
<protein>
    <submittedName>
        <fullName evidence="1">Uncharacterized protein</fullName>
    </submittedName>
</protein>
<gene>
    <name evidence="1" type="ORF">DN752_07495</name>
</gene>
<proteinExistence type="predicted"/>
<reference evidence="1 2" key="1">
    <citation type="submission" date="2018-06" db="EMBL/GenBank/DDBJ databases">
        <title>Echinicola strongylocentroti sp. nov., isolated from a sea urchin Strongylocentrotus intermedius.</title>
        <authorList>
            <person name="Bae S.S."/>
        </authorList>
    </citation>
    <scope>NUCLEOTIDE SEQUENCE [LARGE SCALE GENOMIC DNA]</scope>
    <source>
        <strain evidence="1 2">MEBiC08714</strain>
    </source>
</reference>
<dbReference type="Proteomes" id="UP000248688">
    <property type="component" value="Chromosome"/>
</dbReference>
<accession>A0A2Z4IH35</accession>
<name>A0A2Z4IH35_9BACT</name>